<dbReference type="InterPro" id="IPR038765">
    <property type="entry name" value="Papain-like_cys_pep_sf"/>
</dbReference>
<protein>
    <recommendedName>
        <fullName evidence="5">Peptidase C1A papain C-terminal domain-containing protein</fullName>
    </recommendedName>
</protein>
<dbReference type="OrthoDB" id="160100at2759"/>
<dbReference type="InterPro" id="IPR000668">
    <property type="entry name" value="Peptidase_C1A_C"/>
</dbReference>
<dbReference type="InterPro" id="IPR013128">
    <property type="entry name" value="Peptidase_C1A"/>
</dbReference>
<dbReference type="GO" id="GO:0008234">
    <property type="term" value="F:cysteine-type peptidase activity"/>
    <property type="evidence" value="ECO:0007669"/>
    <property type="project" value="InterPro"/>
</dbReference>
<dbReference type="PRINTS" id="PR00705">
    <property type="entry name" value="PAPAIN"/>
</dbReference>
<dbReference type="InterPro" id="IPR025660">
    <property type="entry name" value="Pept_his_AS"/>
</dbReference>
<dbReference type="CDD" id="cd02248">
    <property type="entry name" value="Peptidase_C1A"/>
    <property type="match status" value="1"/>
</dbReference>
<dbReference type="InterPro" id="IPR000169">
    <property type="entry name" value="Pept_cys_AS"/>
</dbReference>
<dbReference type="SUPFAM" id="SSF54001">
    <property type="entry name" value="Cysteine proteinases"/>
    <property type="match status" value="1"/>
</dbReference>
<reference evidence="6 7" key="1">
    <citation type="submission" date="2018-07" db="EMBL/GenBank/DDBJ databases">
        <title>Genome sequencing of oomycete isolates from Chile give support for New Zealand origin for Phytophthora kernoviae and make available the first Nothophytophthora sp. genome.</title>
        <authorList>
            <person name="Studholme D.J."/>
            <person name="Sanfuentes E."/>
            <person name="Panda P."/>
            <person name="Hill R."/>
            <person name="Sambles C."/>
            <person name="Grant M."/>
            <person name="Williams N.M."/>
            <person name="Mcdougal R.L."/>
        </authorList>
    </citation>
    <scope>NUCLEOTIDE SEQUENCE [LARGE SCALE GENOMIC DNA]</scope>
    <source>
        <strain evidence="6">Chile6</strain>
    </source>
</reference>
<dbReference type="Proteomes" id="UP000277300">
    <property type="component" value="Unassembled WGS sequence"/>
</dbReference>
<proteinExistence type="inferred from homology"/>
<evidence type="ECO:0000256" key="3">
    <source>
        <dbReference type="SAM" id="MobiDB-lite"/>
    </source>
</evidence>
<name>A0A3F2RZJ2_9STRA</name>
<feature type="region of interest" description="Disordered" evidence="3">
    <location>
        <begin position="132"/>
        <end position="193"/>
    </location>
</feature>
<evidence type="ECO:0000313" key="7">
    <source>
        <dbReference type="Proteomes" id="UP000277300"/>
    </source>
</evidence>
<dbReference type="EMBL" id="MBDO02000031">
    <property type="protein sequence ID" value="RLN66831.1"/>
    <property type="molecule type" value="Genomic_DNA"/>
</dbReference>
<comment type="similarity">
    <text evidence="1">Belongs to the peptidase C1 family.</text>
</comment>
<dbReference type="PROSITE" id="PS00139">
    <property type="entry name" value="THIOL_PROTEASE_CYS"/>
    <property type="match status" value="1"/>
</dbReference>
<dbReference type="PROSITE" id="PS00639">
    <property type="entry name" value="THIOL_PROTEASE_HIS"/>
    <property type="match status" value="1"/>
</dbReference>
<organism evidence="6 7">
    <name type="scientific">Phytophthora kernoviae</name>
    <dbReference type="NCBI Taxonomy" id="325452"/>
    <lineage>
        <taxon>Eukaryota</taxon>
        <taxon>Sar</taxon>
        <taxon>Stramenopiles</taxon>
        <taxon>Oomycota</taxon>
        <taxon>Peronosporomycetes</taxon>
        <taxon>Peronosporales</taxon>
        <taxon>Peronosporaceae</taxon>
        <taxon>Phytophthora</taxon>
    </lineage>
</organism>
<evidence type="ECO:0000259" key="5">
    <source>
        <dbReference type="SMART" id="SM00645"/>
    </source>
</evidence>
<gene>
    <name evidence="6" type="ORF">BBP00_00002017</name>
</gene>
<dbReference type="SMART" id="SM00645">
    <property type="entry name" value="Pept_C1"/>
    <property type="match status" value="1"/>
</dbReference>
<dbReference type="Pfam" id="PF00112">
    <property type="entry name" value="Peptidase_C1"/>
    <property type="match status" value="1"/>
</dbReference>
<feature type="signal peptide" evidence="4">
    <location>
        <begin position="1"/>
        <end position="18"/>
    </location>
</feature>
<keyword evidence="2" id="KW-0865">Zymogen</keyword>
<evidence type="ECO:0000313" key="6">
    <source>
        <dbReference type="EMBL" id="RLN66831.1"/>
    </source>
</evidence>
<comment type="caution">
    <text evidence="6">The sequence shown here is derived from an EMBL/GenBank/DDBJ whole genome shotgun (WGS) entry which is preliminary data.</text>
</comment>
<dbReference type="InterPro" id="IPR039417">
    <property type="entry name" value="Peptidase_C1A_papain-like"/>
</dbReference>
<feature type="domain" description="Peptidase C1A papain C-terminal" evidence="5">
    <location>
        <begin position="242"/>
        <end position="453"/>
    </location>
</feature>
<feature type="chain" id="PRO_5018658549" description="Peptidase C1A papain C-terminal domain-containing protein" evidence="4">
    <location>
        <begin position="19"/>
        <end position="454"/>
    </location>
</feature>
<accession>A0A3F2RZJ2</accession>
<evidence type="ECO:0000256" key="1">
    <source>
        <dbReference type="ARBA" id="ARBA00008455"/>
    </source>
</evidence>
<feature type="compositionally biased region" description="Basic and acidic residues" evidence="3">
    <location>
        <begin position="170"/>
        <end position="184"/>
    </location>
</feature>
<keyword evidence="4" id="KW-0732">Signal</keyword>
<dbReference type="Gene3D" id="3.90.70.10">
    <property type="entry name" value="Cysteine proteinases"/>
    <property type="match status" value="1"/>
</dbReference>
<dbReference type="AlphaFoldDB" id="A0A3F2RZJ2"/>
<evidence type="ECO:0000256" key="2">
    <source>
        <dbReference type="ARBA" id="ARBA00023145"/>
    </source>
</evidence>
<evidence type="ECO:0000256" key="4">
    <source>
        <dbReference type="SAM" id="SignalP"/>
    </source>
</evidence>
<dbReference type="PANTHER" id="PTHR12411">
    <property type="entry name" value="CYSTEINE PROTEASE FAMILY C1-RELATED"/>
    <property type="match status" value="1"/>
</dbReference>
<dbReference type="GO" id="GO:0006508">
    <property type="term" value="P:proteolysis"/>
    <property type="evidence" value="ECO:0007669"/>
    <property type="project" value="InterPro"/>
</dbReference>
<sequence length="454" mass="48544">MQTHLSAASVTLALAVMAVSVPNTSLVVQARPMHADIVHIYHRYLEEKENVSSELDKWLTKYGPKGPKNGWIPVTESRSTEDELEDQRQRFYLTMQQIYEAREANPGATFGVDGPFTLMTMEEFKQYLANYHTKEEEQSNTPEPTTKKTKKPATDAPKTLSEGSGSPTTDSKDNKNDNNNDEKTYAPATEGPQVVPAIRRRLVVYNGSTCIASHCSTDAGPNIPTGAGASTGSSYCSACNEGSKTKGSGNSSSSAGLQGQCGSCWAFATVGAVEAAQCIAGGGKSAPVYSKQQLVSCDTKDFGCNGGAPVYAMQYIQDNGICTESSYPYASQEGGTAPSCAASCTPTKPGIKSIEKITPGDESALIAALQKQPIIASVSSDNTMWKQYMSGVITSCNTVTVDHAVLVVGYDDTSFKIKNSWGTDWGEDGYVRVSRSKQNMGTCAVLTDMSYPQL</sequence>